<dbReference type="Gene3D" id="1.10.443.10">
    <property type="entry name" value="Intergrase catalytic core"/>
    <property type="match status" value="1"/>
</dbReference>
<organism evidence="4 5">
    <name type="scientific">Raoultella terrigena</name>
    <name type="common">Klebsiella terrigena</name>
    <dbReference type="NCBI Taxonomy" id="577"/>
    <lineage>
        <taxon>Bacteria</taxon>
        <taxon>Pseudomonadati</taxon>
        <taxon>Pseudomonadota</taxon>
        <taxon>Gammaproteobacteria</taxon>
        <taxon>Enterobacterales</taxon>
        <taxon>Enterobacteriaceae</taxon>
        <taxon>Klebsiella/Raoultella group</taxon>
        <taxon>Raoultella</taxon>
    </lineage>
</organism>
<feature type="domain" description="Tyr recombinase" evidence="3">
    <location>
        <begin position="4"/>
        <end position="184"/>
    </location>
</feature>
<reference evidence="4 5" key="1">
    <citation type="submission" date="2018-12" db="EMBL/GenBank/DDBJ databases">
        <authorList>
            <consortium name="Pathogen Informatics"/>
        </authorList>
    </citation>
    <scope>NUCLEOTIDE SEQUENCE [LARGE SCALE GENOMIC DNA]</scope>
    <source>
        <strain evidence="4 5">NCTC13098</strain>
    </source>
</reference>
<dbReference type="EMBL" id="LR131271">
    <property type="protein sequence ID" value="VDR29522.1"/>
    <property type="molecule type" value="Genomic_DNA"/>
</dbReference>
<keyword evidence="1" id="KW-0233">DNA recombination</keyword>
<name>A0A3P8L1S5_RAOTE</name>
<dbReference type="InterPro" id="IPR002104">
    <property type="entry name" value="Integrase_catalytic"/>
</dbReference>
<evidence type="ECO:0000313" key="4">
    <source>
        <dbReference type="EMBL" id="VDR29522.1"/>
    </source>
</evidence>
<gene>
    <name evidence="4" type="ORF">NCTC13098_05932</name>
</gene>
<dbReference type="InterPro" id="IPR011010">
    <property type="entry name" value="DNA_brk_join_enz"/>
</dbReference>
<dbReference type="PROSITE" id="PS51898">
    <property type="entry name" value="TYR_RECOMBINASE"/>
    <property type="match status" value="1"/>
</dbReference>
<evidence type="ECO:0000313" key="5">
    <source>
        <dbReference type="Proteomes" id="UP000274346"/>
    </source>
</evidence>
<dbReference type="SUPFAM" id="SSF56349">
    <property type="entry name" value="DNA breaking-rejoining enzymes"/>
    <property type="match status" value="1"/>
</dbReference>
<dbReference type="GO" id="GO:0006310">
    <property type="term" value="P:DNA recombination"/>
    <property type="evidence" value="ECO:0007669"/>
    <property type="project" value="UniProtKB-KW"/>
</dbReference>
<dbReference type="KEGG" id="rtg:NCTC13098_05932"/>
<evidence type="ECO:0000256" key="2">
    <source>
        <dbReference type="SAM" id="MobiDB-lite"/>
    </source>
</evidence>
<dbReference type="AlphaFoldDB" id="A0A3P8L1S5"/>
<evidence type="ECO:0000256" key="1">
    <source>
        <dbReference type="ARBA" id="ARBA00023172"/>
    </source>
</evidence>
<feature type="region of interest" description="Disordered" evidence="2">
    <location>
        <begin position="205"/>
        <end position="233"/>
    </location>
</feature>
<dbReference type="GO" id="GO:0003677">
    <property type="term" value="F:DNA binding"/>
    <property type="evidence" value="ECO:0007669"/>
    <property type="project" value="InterPro"/>
</dbReference>
<dbReference type="Proteomes" id="UP000274346">
    <property type="component" value="Chromosome"/>
</dbReference>
<accession>A0A3P8L1S5</accession>
<sequence length="233" mass="26336">MAKTNAPTLEEAAAIEKVLRYRNETYADAWALNLNLALRISDLLALTYKDVAGTEIRITEGKTKKARVIPINEKAREIINRRRAAYPKDVFLFQSRSNRVKNLAARPVTRESASRAFSEAGEMVTDKNIGTHSARKCRGRALWERGVTYRDNIQNAEPQQPGGHHDVPRYYARRSESDLRSEHLTTRGRVDEKMYNNINLVGPAGLPASARRTHHHAVNRPGGDSKRQNLMPL</sequence>
<evidence type="ECO:0000259" key="3">
    <source>
        <dbReference type="PROSITE" id="PS51898"/>
    </source>
</evidence>
<protein>
    <submittedName>
        <fullName evidence="4">Site-specific tyrosine recombinase XerC</fullName>
    </submittedName>
</protein>
<dbReference type="InterPro" id="IPR013762">
    <property type="entry name" value="Integrase-like_cat_sf"/>
</dbReference>
<dbReference type="GO" id="GO:0015074">
    <property type="term" value="P:DNA integration"/>
    <property type="evidence" value="ECO:0007669"/>
    <property type="project" value="InterPro"/>
</dbReference>
<proteinExistence type="predicted"/>
<dbReference type="Pfam" id="PF00589">
    <property type="entry name" value="Phage_integrase"/>
    <property type="match status" value="1"/>
</dbReference>